<feature type="transmembrane region" description="Helical" evidence="1">
    <location>
        <begin position="41"/>
        <end position="64"/>
    </location>
</feature>
<gene>
    <name evidence="2" type="ORF">DV711_06305</name>
</gene>
<evidence type="ECO:0000256" key="1">
    <source>
        <dbReference type="SAM" id="Phobius"/>
    </source>
</evidence>
<proteinExistence type="predicted"/>
<name>A0A369X066_9GAMM</name>
<comment type="caution">
    <text evidence="2">The sequence shown here is derived from an EMBL/GenBank/DDBJ whole genome shotgun (WGS) entry which is preliminary data.</text>
</comment>
<dbReference type="RefSeq" id="WP_114694761.1">
    <property type="nucleotide sequence ID" value="NZ_QQOH01000001.1"/>
</dbReference>
<keyword evidence="1" id="KW-1133">Transmembrane helix</keyword>
<evidence type="ECO:0000313" key="3">
    <source>
        <dbReference type="Proteomes" id="UP000253769"/>
    </source>
</evidence>
<keyword evidence="3" id="KW-1185">Reference proteome</keyword>
<keyword evidence="1" id="KW-0812">Transmembrane</keyword>
<reference evidence="2 3" key="1">
    <citation type="submission" date="2018-07" db="EMBL/GenBank/DDBJ databases">
        <title>Motiliproteus coralliicola sp. nov., a bacterium isolated from Coral.</title>
        <authorList>
            <person name="Wang G."/>
        </authorList>
    </citation>
    <scope>NUCLEOTIDE SEQUENCE [LARGE SCALE GENOMIC DNA]</scope>
    <source>
        <strain evidence="2 3">C34</strain>
    </source>
</reference>
<organism evidence="2 3">
    <name type="scientific">Motiliproteus coralliicola</name>
    <dbReference type="NCBI Taxonomy" id="2283196"/>
    <lineage>
        <taxon>Bacteria</taxon>
        <taxon>Pseudomonadati</taxon>
        <taxon>Pseudomonadota</taxon>
        <taxon>Gammaproteobacteria</taxon>
        <taxon>Oceanospirillales</taxon>
        <taxon>Oceanospirillaceae</taxon>
        <taxon>Motiliproteus</taxon>
    </lineage>
</organism>
<sequence>MFGIALNITLTAALVFIACVLAAKALPVNLLGKVEAPEWLQISIGLGLIGSAIASFAGGIAMIWA</sequence>
<dbReference type="Proteomes" id="UP000253769">
    <property type="component" value="Unassembled WGS sequence"/>
</dbReference>
<dbReference type="EMBL" id="QQOH01000001">
    <property type="protein sequence ID" value="RDE25165.1"/>
    <property type="molecule type" value="Genomic_DNA"/>
</dbReference>
<dbReference type="AlphaFoldDB" id="A0A369X066"/>
<accession>A0A369X066</accession>
<evidence type="ECO:0000313" key="2">
    <source>
        <dbReference type="EMBL" id="RDE25165.1"/>
    </source>
</evidence>
<protein>
    <submittedName>
        <fullName evidence="2">Uncharacterized protein</fullName>
    </submittedName>
</protein>
<keyword evidence="1" id="KW-0472">Membrane</keyword>